<feature type="binding site" evidence="10">
    <location>
        <begin position="148"/>
        <end position="151"/>
    </location>
    <ligand>
        <name>substrate</name>
    </ligand>
</feature>
<feature type="binding site" evidence="10">
    <location>
        <position position="68"/>
    </location>
    <ligand>
        <name>Mg(2+)</name>
        <dbReference type="ChEBI" id="CHEBI:18420"/>
    </ligand>
</feature>
<evidence type="ECO:0000256" key="6">
    <source>
        <dbReference type="ARBA" id="ARBA00022842"/>
    </source>
</evidence>
<keyword evidence="3 10" id="KW-0479">Metal-binding</keyword>
<keyword evidence="13" id="KW-1185">Reference proteome</keyword>
<feature type="binding site" evidence="10">
    <location>
        <begin position="176"/>
        <end position="177"/>
    </location>
    <ligand>
        <name>substrate</name>
    </ligand>
</feature>
<dbReference type="RefSeq" id="WP_184170449.1">
    <property type="nucleotide sequence ID" value="NZ_JACHGF010000001.1"/>
</dbReference>
<gene>
    <name evidence="12" type="ORF">HNQ92_000512</name>
</gene>
<feature type="active site" description="Proton acceptor" evidence="10">
    <location>
        <position position="68"/>
    </location>
</feature>
<dbReference type="InterPro" id="IPR020922">
    <property type="entry name" value="dITP/XTP_pyrophosphatase"/>
</dbReference>
<evidence type="ECO:0000313" key="13">
    <source>
        <dbReference type="Proteomes" id="UP000557307"/>
    </source>
</evidence>
<evidence type="ECO:0000313" key="12">
    <source>
        <dbReference type="EMBL" id="MBB5282391.1"/>
    </source>
</evidence>
<dbReference type="GO" id="GO:0036222">
    <property type="term" value="F:XTP diphosphatase activity"/>
    <property type="evidence" value="ECO:0007669"/>
    <property type="project" value="UniProtKB-UniRule"/>
</dbReference>
<proteinExistence type="inferred from homology"/>
<dbReference type="GO" id="GO:0046872">
    <property type="term" value="F:metal ion binding"/>
    <property type="evidence" value="ECO:0007669"/>
    <property type="project" value="UniProtKB-KW"/>
</dbReference>
<dbReference type="FunFam" id="3.90.950.10:FF:000001">
    <property type="entry name" value="dITP/XTP pyrophosphatase"/>
    <property type="match status" value="1"/>
</dbReference>
<dbReference type="Gene3D" id="3.90.950.10">
    <property type="match status" value="1"/>
</dbReference>
<dbReference type="GO" id="GO:0005829">
    <property type="term" value="C:cytosol"/>
    <property type="evidence" value="ECO:0007669"/>
    <property type="project" value="TreeGrafter"/>
</dbReference>
<dbReference type="PANTHER" id="PTHR11067:SF9">
    <property type="entry name" value="INOSINE TRIPHOSPHATE PYROPHOSPHATASE"/>
    <property type="match status" value="1"/>
</dbReference>
<evidence type="ECO:0000256" key="7">
    <source>
        <dbReference type="ARBA" id="ARBA00023080"/>
    </source>
</evidence>
<dbReference type="PANTHER" id="PTHR11067">
    <property type="entry name" value="INOSINE TRIPHOSPHATE PYROPHOSPHATASE/HAM1 PROTEIN"/>
    <property type="match status" value="1"/>
</dbReference>
<evidence type="ECO:0000256" key="3">
    <source>
        <dbReference type="ARBA" id="ARBA00022723"/>
    </source>
</evidence>
<comment type="caution">
    <text evidence="10">Lacks conserved residue(s) required for the propagation of feature annotation.</text>
</comment>
<keyword evidence="4 10" id="KW-0547">Nucleotide-binding</keyword>
<dbReference type="GO" id="GO:0009146">
    <property type="term" value="P:purine nucleoside triphosphate catabolic process"/>
    <property type="evidence" value="ECO:0007669"/>
    <property type="project" value="UniProtKB-UniRule"/>
</dbReference>
<comment type="caution">
    <text evidence="12">The sequence shown here is derived from an EMBL/GenBank/DDBJ whole genome shotgun (WGS) entry which is preliminary data.</text>
</comment>
<evidence type="ECO:0000256" key="10">
    <source>
        <dbReference type="HAMAP-Rule" id="MF_01405"/>
    </source>
</evidence>
<name>A0A840TGP8_9BACT</name>
<evidence type="ECO:0000256" key="1">
    <source>
        <dbReference type="ARBA" id="ARBA00008023"/>
    </source>
</evidence>
<dbReference type="GO" id="GO:0017111">
    <property type="term" value="F:ribonucleoside triphosphate phosphatase activity"/>
    <property type="evidence" value="ECO:0007669"/>
    <property type="project" value="InterPro"/>
</dbReference>
<dbReference type="CDD" id="cd00515">
    <property type="entry name" value="HAM1"/>
    <property type="match status" value="1"/>
</dbReference>
<evidence type="ECO:0000256" key="8">
    <source>
        <dbReference type="ARBA" id="ARBA00051875"/>
    </source>
</evidence>
<dbReference type="GO" id="GO:0009117">
    <property type="term" value="P:nucleotide metabolic process"/>
    <property type="evidence" value="ECO:0007669"/>
    <property type="project" value="UniProtKB-KW"/>
</dbReference>
<comment type="catalytic activity">
    <reaction evidence="8 10">
        <text>dITP + H2O = dIMP + diphosphate + H(+)</text>
        <dbReference type="Rhea" id="RHEA:28342"/>
        <dbReference type="ChEBI" id="CHEBI:15377"/>
        <dbReference type="ChEBI" id="CHEBI:15378"/>
        <dbReference type="ChEBI" id="CHEBI:33019"/>
        <dbReference type="ChEBI" id="CHEBI:61194"/>
        <dbReference type="ChEBI" id="CHEBI:61382"/>
        <dbReference type="EC" id="3.6.1.66"/>
    </reaction>
</comment>
<dbReference type="AlphaFoldDB" id="A0A840TGP8"/>
<comment type="cofactor">
    <cofactor evidence="10">
        <name>Mg(2+)</name>
        <dbReference type="ChEBI" id="CHEBI:18420"/>
    </cofactor>
    <text evidence="10">Binds 1 Mg(2+) ion per subunit.</text>
</comment>
<dbReference type="InterPro" id="IPR029001">
    <property type="entry name" value="ITPase-like_fam"/>
</dbReference>
<evidence type="ECO:0000256" key="2">
    <source>
        <dbReference type="ARBA" id="ARBA00011738"/>
    </source>
</evidence>
<comment type="subunit">
    <text evidence="2 10">Homodimer.</text>
</comment>
<dbReference type="NCBIfam" id="TIGR00042">
    <property type="entry name" value="RdgB/HAM1 family non-canonical purine NTP pyrophosphatase"/>
    <property type="match status" value="1"/>
</dbReference>
<dbReference type="GO" id="GO:0036220">
    <property type="term" value="F:ITP diphosphatase activity"/>
    <property type="evidence" value="ECO:0007669"/>
    <property type="project" value="UniProtKB-UniRule"/>
</dbReference>
<dbReference type="SUPFAM" id="SSF52972">
    <property type="entry name" value="ITPase-like"/>
    <property type="match status" value="1"/>
</dbReference>
<keyword evidence="6 10" id="KW-0460">Magnesium</keyword>
<dbReference type="Pfam" id="PF01725">
    <property type="entry name" value="Ham1p_like"/>
    <property type="match status" value="1"/>
</dbReference>
<feature type="binding site" evidence="10">
    <location>
        <begin position="7"/>
        <end position="12"/>
    </location>
    <ligand>
        <name>substrate</name>
    </ligand>
</feature>
<evidence type="ECO:0000256" key="9">
    <source>
        <dbReference type="ARBA" id="ARBA00052017"/>
    </source>
</evidence>
<dbReference type="GO" id="GO:0000166">
    <property type="term" value="F:nucleotide binding"/>
    <property type="evidence" value="ECO:0007669"/>
    <property type="project" value="UniProtKB-KW"/>
</dbReference>
<feature type="binding site" evidence="10">
    <location>
        <position position="69"/>
    </location>
    <ligand>
        <name>substrate</name>
    </ligand>
</feature>
<evidence type="ECO:0000256" key="4">
    <source>
        <dbReference type="ARBA" id="ARBA00022741"/>
    </source>
</evidence>
<dbReference type="EC" id="3.6.1.66" evidence="10"/>
<dbReference type="HAMAP" id="MF_01405">
    <property type="entry name" value="Non_canon_purine_NTPase"/>
    <property type="match status" value="1"/>
</dbReference>
<sequence>MLLCFATNNAHKLTEIQALLGDTFQLQTLADVGCHEELPETQATLAGNSRQKAEYLWTKYQVNNFADDTGLEVYALNGEPGVYSARYAGPQRNADDNMQLLQERLADQPDRRARFVTVITLVLDGSFHQFEGSVEGTIIQEKRGTYGFGYDPIFVPLGRDCTFAEMTLAEKSQLSHRARAFAKLAAFLKESTLP</sequence>
<dbReference type="EMBL" id="JACHGF010000001">
    <property type="protein sequence ID" value="MBB5282391.1"/>
    <property type="molecule type" value="Genomic_DNA"/>
</dbReference>
<reference evidence="12 13" key="1">
    <citation type="submission" date="2020-08" db="EMBL/GenBank/DDBJ databases">
        <title>Genomic Encyclopedia of Type Strains, Phase IV (KMG-IV): sequencing the most valuable type-strain genomes for metagenomic binning, comparative biology and taxonomic classification.</title>
        <authorList>
            <person name="Goeker M."/>
        </authorList>
    </citation>
    <scope>NUCLEOTIDE SEQUENCE [LARGE SCALE GENOMIC DNA]</scope>
    <source>
        <strain evidence="12 13">DSM 105074</strain>
    </source>
</reference>
<feature type="binding site" evidence="10">
    <location>
        <position position="171"/>
    </location>
    <ligand>
        <name>substrate</name>
    </ligand>
</feature>
<comment type="catalytic activity">
    <reaction evidence="9 10">
        <text>XTP + H2O = XMP + diphosphate + H(+)</text>
        <dbReference type="Rhea" id="RHEA:28610"/>
        <dbReference type="ChEBI" id="CHEBI:15377"/>
        <dbReference type="ChEBI" id="CHEBI:15378"/>
        <dbReference type="ChEBI" id="CHEBI:33019"/>
        <dbReference type="ChEBI" id="CHEBI:57464"/>
        <dbReference type="ChEBI" id="CHEBI:61314"/>
        <dbReference type="EC" id="3.6.1.66"/>
    </reaction>
</comment>
<comment type="catalytic activity">
    <reaction evidence="10">
        <text>ITP + H2O = IMP + diphosphate + H(+)</text>
        <dbReference type="Rhea" id="RHEA:29399"/>
        <dbReference type="ChEBI" id="CHEBI:15377"/>
        <dbReference type="ChEBI" id="CHEBI:15378"/>
        <dbReference type="ChEBI" id="CHEBI:33019"/>
        <dbReference type="ChEBI" id="CHEBI:58053"/>
        <dbReference type="ChEBI" id="CHEBI:61402"/>
        <dbReference type="EC" id="3.6.1.66"/>
    </reaction>
</comment>
<comment type="similarity">
    <text evidence="1 10 11">Belongs to the HAM1 NTPase family.</text>
</comment>
<dbReference type="InterPro" id="IPR002637">
    <property type="entry name" value="RdgB/HAM1"/>
</dbReference>
<evidence type="ECO:0000256" key="11">
    <source>
        <dbReference type="RuleBase" id="RU003781"/>
    </source>
</evidence>
<dbReference type="GO" id="GO:0035870">
    <property type="term" value="F:dITP diphosphatase activity"/>
    <property type="evidence" value="ECO:0007669"/>
    <property type="project" value="UniProtKB-UniRule"/>
</dbReference>
<comment type="function">
    <text evidence="10">Pyrophosphatase that catalyzes the hydrolysis of nucleoside triphosphates to their monophosphate derivatives, with a high preference for the non-canonical purine nucleotides XTP (xanthosine triphosphate), dITP (deoxyinosine triphosphate) and ITP. Seems to function as a house-cleaning enzyme that removes non-canonical purine nucleotides from the nucleotide pool, thus preventing their incorporation into DNA/RNA and avoiding chromosomal lesions.</text>
</comment>
<evidence type="ECO:0000256" key="5">
    <source>
        <dbReference type="ARBA" id="ARBA00022801"/>
    </source>
</evidence>
<dbReference type="Proteomes" id="UP000557307">
    <property type="component" value="Unassembled WGS sequence"/>
</dbReference>
<organism evidence="12 13">
    <name type="scientific">Rhabdobacter roseus</name>
    <dbReference type="NCBI Taxonomy" id="1655419"/>
    <lineage>
        <taxon>Bacteria</taxon>
        <taxon>Pseudomonadati</taxon>
        <taxon>Bacteroidota</taxon>
        <taxon>Cytophagia</taxon>
        <taxon>Cytophagales</taxon>
        <taxon>Cytophagaceae</taxon>
        <taxon>Rhabdobacter</taxon>
    </lineage>
</organism>
<protein>
    <recommendedName>
        <fullName evidence="10">dITP/XTP pyrophosphatase</fullName>
        <ecNumber evidence="10">3.6.1.66</ecNumber>
    </recommendedName>
    <alternativeName>
        <fullName evidence="10">Non-canonical purine NTP pyrophosphatase</fullName>
    </alternativeName>
    <alternativeName>
        <fullName evidence="10">Non-standard purine NTP pyrophosphatase</fullName>
    </alternativeName>
    <alternativeName>
        <fullName evidence="10">Nucleoside-triphosphate diphosphatase</fullName>
    </alternativeName>
    <alternativeName>
        <fullName evidence="10">Nucleoside-triphosphate pyrophosphatase</fullName>
        <shortName evidence="10">NTPase</shortName>
    </alternativeName>
</protein>
<keyword evidence="5 10" id="KW-0378">Hydrolase</keyword>
<keyword evidence="7 10" id="KW-0546">Nucleotide metabolism</keyword>
<accession>A0A840TGP8</accession>